<evidence type="ECO:0000313" key="2">
    <source>
        <dbReference type="Proteomes" id="UP000006054"/>
    </source>
</evidence>
<accession>I4AHC4</accession>
<dbReference type="Proteomes" id="UP000006054">
    <property type="component" value="Chromosome"/>
</dbReference>
<sequence>MKSLKEKFGKFSVSQKEAKNITGGLAPPTPAMGEYVGPRGPVRRCCSYQRFNGPIYQDCSPPRPDAIRCYHVNV</sequence>
<keyword evidence="2" id="KW-1185">Reference proteome</keyword>
<dbReference type="RefSeq" id="WP_014796817.1">
    <property type="nucleotide sequence ID" value="NC_018018.1"/>
</dbReference>
<dbReference type="EMBL" id="CP003345">
    <property type="protein sequence ID" value="AFM03359.1"/>
    <property type="molecule type" value="Genomic_DNA"/>
</dbReference>
<dbReference type="STRING" id="880071.Fleli_0904"/>
<dbReference type="HOGENOM" id="CLU_2682387_0_0_10"/>
<name>I4AHC4_BERLS</name>
<protein>
    <submittedName>
        <fullName evidence="1">Uncharacterized protein</fullName>
    </submittedName>
</protein>
<evidence type="ECO:0000313" key="1">
    <source>
        <dbReference type="EMBL" id="AFM03359.1"/>
    </source>
</evidence>
<gene>
    <name evidence="1" type="ordered locus">Fleli_0904</name>
</gene>
<organism evidence="1 2">
    <name type="scientific">Bernardetia litoralis (strain ATCC 23117 / DSM 6794 / NBRC 15988 / NCIMB 1366 / Fx l1 / Sio-4)</name>
    <name type="common">Flexibacter litoralis</name>
    <dbReference type="NCBI Taxonomy" id="880071"/>
    <lineage>
        <taxon>Bacteria</taxon>
        <taxon>Pseudomonadati</taxon>
        <taxon>Bacteroidota</taxon>
        <taxon>Cytophagia</taxon>
        <taxon>Cytophagales</taxon>
        <taxon>Bernardetiaceae</taxon>
        <taxon>Bernardetia</taxon>
    </lineage>
</organism>
<reference evidence="2" key="1">
    <citation type="submission" date="2012-06" db="EMBL/GenBank/DDBJ databases">
        <title>The complete genome of Flexibacter litoralis DSM 6794.</title>
        <authorList>
            <person name="Lucas S."/>
            <person name="Copeland A."/>
            <person name="Lapidus A."/>
            <person name="Glavina del Rio T."/>
            <person name="Dalin E."/>
            <person name="Tice H."/>
            <person name="Bruce D."/>
            <person name="Goodwin L."/>
            <person name="Pitluck S."/>
            <person name="Peters L."/>
            <person name="Ovchinnikova G."/>
            <person name="Lu M."/>
            <person name="Kyrpides N."/>
            <person name="Mavromatis K."/>
            <person name="Ivanova N."/>
            <person name="Brettin T."/>
            <person name="Detter J.C."/>
            <person name="Han C."/>
            <person name="Larimer F."/>
            <person name="Land M."/>
            <person name="Hauser L."/>
            <person name="Markowitz V."/>
            <person name="Cheng J.-F."/>
            <person name="Hugenholtz P."/>
            <person name="Woyke T."/>
            <person name="Wu D."/>
            <person name="Spring S."/>
            <person name="Lang E."/>
            <person name="Kopitz M."/>
            <person name="Brambilla E."/>
            <person name="Klenk H.-P."/>
            <person name="Eisen J.A."/>
        </authorList>
    </citation>
    <scope>NUCLEOTIDE SEQUENCE [LARGE SCALE GENOMIC DNA]</scope>
    <source>
        <strain evidence="2">ATCC 23117 / DSM 6794 / NBRC 15988 / NCIMB 1366 / Sio-4</strain>
    </source>
</reference>
<dbReference type="AlphaFoldDB" id="I4AHC4"/>
<dbReference type="KEGG" id="fli:Fleli_0904"/>
<proteinExistence type="predicted"/>